<sequence>MVVTAVPQCPPGQCKDFYEVKSHQSEEPIRRICGWCGRPEARNGCG</sequence>
<evidence type="ECO:0000313" key="2">
    <source>
        <dbReference type="Proteomes" id="UP000222198"/>
    </source>
</evidence>
<proteinExistence type="predicted"/>
<name>A0A192YBP5_9CAUD</name>
<accession>A0A192YBP5</accession>
<gene>
    <name evidence="1" type="ORF">SEA_GATTACA_18</name>
</gene>
<protein>
    <submittedName>
        <fullName evidence="1">Uncharacterized protein</fullName>
    </submittedName>
</protein>
<reference evidence="1 2" key="1">
    <citation type="submission" date="2016-04" db="EMBL/GenBank/DDBJ databases">
        <authorList>
            <person name="Bruce A."/>
            <person name="Drouin J."/>
            <person name="Katon D."/>
            <person name="Mills M."/>
            <person name="Zegers G."/>
            <person name="Page S.T."/>
            <person name="Bradley K.W."/>
            <person name="Asai D.J."/>
            <person name="Bowman C.A."/>
            <person name="Russell D.A."/>
            <person name="Pope W.H."/>
            <person name="Jacobs-Sera D."/>
            <person name="Hendrix R.W."/>
            <person name="Hatfull G.F."/>
        </authorList>
    </citation>
    <scope>NUCLEOTIDE SEQUENCE [LARGE SCALE GENOMIC DNA]</scope>
</reference>
<evidence type="ECO:0000313" key="1">
    <source>
        <dbReference type="EMBL" id="ANM46241.1"/>
    </source>
</evidence>
<organism evidence="1 2">
    <name type="scientific">Mycobacterium phage Gattaca</name>
    <dbReference type="NCBI Taxonomy" id="1852567"/>
    <lineage>
        <taxon>Viruses</taxon>
        <taxon>Duplodnaviria</taxon>
        <taxon>Heunggongvirae</taxon>
        <taxon>Uroviricota</taxon>
        <taxon>Caudoviricetes</taxon>
        <taxon>Marvinvirus</taxon>
        <taxon>Marvinvirus mosmoris</taxon>
    </lineage>
</organism>
<dbReference type="EMBL" id="KX159477">
    <property type="protein sequence ID" value="ANM46241.1"/>
    <property type="molecule type" value="Genomic_DNA"/>
</dbReference>
<dbReference type="Proteomes" id="UP000222198">
    <property type="component" value="Segment"/>
</dbReference>